<name>A0A0J7I2Q8_9FLAO</name>
<keyword evidence="2" id="KW-1185">Reference proteome</keyword>
<gene>
    <name evidence="1" type="ORF">ACM46_18660</name>
</gene>
<reference evidence="1 2" key="1">
    <citation type="journal article" date="2013" name="Int. J. Syst. Evol. Microbiol.">
        <title>Chryseobacterium angstadtii sp. nov., isolated from a newt tank.</title>
        <authorList>
            <person name="Kirk K.E."/>
            <person name="Hoffman J.A."/>
            <person name="Smith K.A."/>
            <person name="Strahan B.L."/>
            <person name="Failor K.C."/>
            <person name="Krebs J.E."/>
            <person name="Gale A.N."/>
            <person name="Do T.D."/>
            <person name="Sontag T.C."/>
            <person name="Batties A.M."/>
            <person name="Mistiszyn K."/>
            <person name="Newman J.D."/>
        </authorList>
    </citation>
    <scope>NUCLEOTIDE SEQUENCE [LARGE SCALE GENOMIC DNA]</scope>
    <source>
        <strain evidence="1 2">KM</strain>
    </source>
</reference>
<dbReference type="Proteomes" id="UP000036261">
    <property type="component" value="Unassembled WGS sequence"/>
</dbReference>
<comment type="caution">
    <text evidence="1">The sequence shown here is derived from an EMBL/GenBank/DDBJ whole genome shotgun (WGS) entry which is preliminary data.</text>
</comment>
<organism evidence="1 2">
    <name type="scientific">Chryseobacterium angstadtii</name>
    <dbReference type="NCBI Taxonomy" id="558151"/>
    <lineage>
        <taxon>Bacteria</taxon>
        <taxon>Pseudomonadati</taxon>
        <taxon>Bacteroidota</taxon>
        <taxon>Flavobacteriia</taxon>
        <taxon>Flavobacteriales</taxon>
        <taxon>Weeksellaceae</taxon>
        <taxon>Chryseobacterium group</taxon>
        <taxon>Chryseobacterium</taxon>
    </lineage>
</organism>
<dbReference type="AlphaFoldDB" id="A0A0J7I2Q8"/>
<dbReference type="EMBL" id="LFND01000006">
    <property type="protein sequence ID" value="KMQ60239.1"/>
    <property type="molecule type" value="Genomic_DNA"/>
</dbReference>
<evidence type="ECO:0000313" key="1">
    <source>
        <dbReference type="EMBL" id="KMQ60239.1"/>
    </source>
</evidence>
<protein>
    <submittedName>
        <fullName evidence="1">Uncharacterized protein</fullName>
    </submittedName>
</protein>
<proteinExistence type="predicted"/>
<accession>A0A0J7I2Q8</accession>
<evidence type="ECO:0000313" key="2">
    <source>
        <dbReference type="Proteomes" id="UP000036261"/>
    </source>
</evidence>
<sequence length="67" mass="7676">MWGVSCGLWVAGCGLRVAKGKKLWVNVLLFILFYEDFISGRSGILFANQPIYHFAILLFLHFQPLFL</sequence>